<comment type="caution">
    <text evidence="1">The sequence shown here is derived from an EMBL/GenBank/DDBJ whole genome shotgun (WGS) entry which is preliminary data.</text>
</comment>
<accession>A0A372IUJ0</accession>
<sequence length="60" mass="7020">MKGVNYRNIRTTKASWSRQWRSRPCPCSCSCPCSHCHCSCSRPGLCNRFGLYRHAWLSWP</sequence>
<reference evidence="1 2" key="1">
    <citation type="submission" date="2018-08" db="EMBL/GenBank/DDBJ databases">
        <title>Acidipila sp. 4G-K13, an acidobacterium isolated from forest soil.</title>
        <authorList>
            <person name="Gao Z.-H."/>
            <person name="Qiu L.-H."/>
        </authorList>
    </citation>
    <scope>NUCLEOTIDE SEQUENCE [LARGE SCALE GENOMIC DNA]</scope>
    <source>
        <strain evidence="1 2">4G-K13</strain>
    </source>
</reference>
<evidence type="ECO:0000313" key="1">
    <source>
        <dbReference type="EMBL" id="RFU18459.1"/>
    </source>
</evidence>
<dbReference type="EMBL" id="QVQT01000001">
    <property type="protein sequence ID" value="RFU18459.1"/>
    <property type="molecule type" value="Genomic_DNA"/>
</dbReference>
<dbReference type="Proteomes" id="UP000264702">
    <property type="component" value="Unassembled WGS sequence"/>
</dbReference>
<evidence type="ECO:0000313" key="2">
    <source>
        <dbReference type="Proteomes" id="UP000264702"/>
    </source>
</evidence>
<keyword evidence="2" id="KW-1185">Reference proteome</keyword>
<name>A0A372IUJ0_9BACT</name>
<organism evidence="1 2">
    <name type="scientific">Paracidobacterium acidisoli</name>
    <dbReference type="NCBI Taxonomy" id="2303751"/>
    <lineage>
        <taxon>Bacteria</taxon>
        <taxon>Pseudomonadati</taxon>
        <taxon>Acidobacteriota</taxon>
        <taxon>Terriglobia</taxon>
        <taxon>Terriglobales</taxon>
        <taxon>Acidobacteriaceae</taxon>
        <taxon>Paracidobacterium</taxon>
    </lineage>
</organism>
<protein>
    <submittedName>
        <fullName evidence="1">Uncharacterized protein</fullName>
    </submittedName>
</protein>
<gene>
    <name evidence="1" type="ORF">D0Y96_02570</name>
</gene>
<proteinExistence type="predicted"/>
<dbReference type="AlphaFoldDB" id="A0A372IUJ0"/>